<evidence type="ECO:0000313" key="2">
    <source>
        <dbReference type="EMBL" id="KAH7119949.1"/>
    </source>
</evidence>
<comment type="caution">
    <text evidence="2">The sequence shown here is derived from an EMBL/GenBank/DDBJ whole genome shotgun (WGS) entry which is preliminary data.</text>
</comment>
<dbReference type="PROSITE" id="PS51257">
    <property type="entry name" value="PROKAR_LIPOPROTEIN"/>
    <property type="match status" value="1"/>
</dbReference>
<keyword evidence="3" id="KW-1185">Reference proteome</keyword>
<name>A0A9P9DIT1_9PLEO</name>
<protein>
    <submittedName>
        <fullName evidence="2">Uncharacterized protein</fullName>
    </submittedName>
</protein>
<reference evidence="2" key="1">
    <citation type="journal article" date="2021" name="Nat. Commun.">
        <title>Genetic determinants of endophytism in the Arabidopsis root mycobiome.</title>
        <authorList>
            <person name="Mesny F."/>
            <person name="Miyauchi S."/>
            <person name="Thiergart T."/>
            <person name="Pickel B."/>
            <person name="Atanasova L."/>
            <person name="Karlsson M."/>
            <person name="Huettel B."/>
            <person name="Barry K.W."/>
            <person name="Haridas S."/>
            <person name="Chen C."/>
            <person name="Bauer D."/>
            <person name="Andreopoulos W."/>
            <person name="Pangilinan J."/>
            <person name="LaButti K."/>
            <person name="Riley R."/>
            <person name="Lipzen A."/>
            <person name="Clum A."/>
            <person name="Drula E."/>
            <person name="Henrissat B."/>
            <person name="Kohler A."/>
            <person name="Grigoriev I.V."/>
            <person name="Martin F.M."/>
            <person name="Hacquard S."/>
        </authorList>
    </citation>
    <scope>NUCLEOTIDE SEQUENCE</scope>
    <source>
        <strain evidence="2">MPI-CAGE-CH-0243</strain>
    </source>
</reference>
<evidence type="ECO:0000256" key="1">
    <source>
        <dbReference type="SAM" id="Phobius"/>
    </source>
</evidence>
<dbReference type="Proteomes" id="UP000700596">
    <property type="component" value="Unassembled WGS sequence"/>
</dbReference>
<keyword evidence="1" id="KW-1133">Transmembrane helix</keyword>
<organism evidence="2 3">
    <name type="scientific">Dendryphion nanum</name>
    <dbReference type="NCBI Taxonomy" id="256645"/>
    <lineage>
        <taxon>Eukaryota</taxon>
        <taxon>Fungi</taxon>
        <taxon>Dikarya</taxon>
        <taxon>Ascomycota</taxon>
        <taxon>Pezizomycotina</taxon>
        <taxon>Dothideomycetes</taxon>
        <taxon>Pleosporomycetidae</taxon>
        <taxon>Pleosporales</taxon>
        <taxon>Torulaceae</taxon>
        <taxon>Dendryphion</taxon>
    </lineage>
</organism>
<dbReference type="EMBL" id="JAGMWT010000011">
    <property type="protein sequence ID" value="KAH7119949.1"/>
    <property type="molecule type" value="Genomic_DNA"/>
</dbReference>
<keyword evidence="1" id="KW-0812">Transmembrane</keyword>
<gene>
    <name evidence="2" type="ORF">B0J11DRAFT_534931</name>
</gene>
<accession>A0A9P9DIT1</accession>
<evidence type="ECO:0000313" key="3">
    <source>
        <dbReference type="Proteomes" id="UP000700596"/>
    </source>
</evidence>
<keyword evidence="1" id="KW-0472">Membrane</keyword>
<feature type="transmembrane region" description="Helical" evidence="1">
    <location>
        <begin position="27"/>
        <end position="48"/>
    </location>
</feature>
<proteinExistence type="predicted"/>
<dbReference type="AlphaFoldDB" id="A0A9P9DIT1"/>
<sequence>MSRQQQCPSWAVEGSTSFYSSLIGNPIALFACSAVIGHLCLSLSAVAIRLSLQCLEPRCACEITSSQQHFLSASLHPFSWTIRYLPVRIHYLSLHRNSEKEIQEAWQDEGRGIDALPSSRFWVCANAVETMILLSNLRCGSDDRKRDEIITTCL</sequence>